<organism evidence="1 2">
    <name type="scientific">Rhizopus stolonifer</name>
    <name type="common">Rhizopus nigricans</name>
    <dbReference type="NCBI Taxonomy" id="4846"/>
    <lineage>
        <taxon>Eukaryota</taxon>
        <taxon>Fungi</taxon>
        <taxon>Fungi incertae sedis</taxon>
        <taxon>Mucoromycota</taxon>
        <taxon>Mucoromycotina</taxon>
        <taxon>Mucoromycetes</taxon>
        <taxon>Mucorales</taxon>
        <taxon>Mucorineae</taxon>
        <taxon>Rhizopodaceae</taxon>
        <taxon>Rhizopus</taxon>
    </lineage>
</organism>
<name>A0A367J804_RHIST</name>
<comment type="caution">
    <text evidence="1">The sequence shown here is derived from an EMBL/GenBank/DDBJ whole genome shotgun (WGS) entry which is preliminary data.</text>
</comment>
<gene>
    <name evidence="1" type="ORF">CU098_001180</name>
</gene>
<feature type="non-terminal residue" evidence="1">
    <location>
        <position position="1"/>
    </location>
</feature>
<sequence length="748" mass="86240">VIHLVEPVLPRFESLLHADLLDPSWWILLLYRGFQNDVASVKKGLLEFIFLRQDKFVLNKMCVQHMFVFGALFKTLDVASLFQVPTQGTLVSPFGEHFKTFLVNAIRAFEKDHDRIGFLRQLMHHISHVVSSYVPILYSMEALAQTEEMNAWGPDELKSLRVLVDRHRNFKQQFLRKLGITAVVKLANTSVLSFSDVAKTISSLVNEYPLKTDSHEFKLIHYWLENKVSKDMSFESMLHGLKDRLKTYVVDLKSEDIPEAVLCTQANVLARTSVFVVSDIHGQLLDTHITELFAVFSEYLKKQTDDILFSRLLTLLDALWENIQVSFEDKAHMTTLLGLDQQHYIELLNRIDKKYLNIGQENVVDEDLVGLYLSLTRRMLLNQDTFEQEQRYHLIKQYYEKSLELIKYRNPSVDASHEMSKPAYLSLLNIVYTAARKYDYFELDCDDTLVSLVYGLQMKRTQEALRERSWGDSLSTFIRCKWECIENIVHYASEVQSRKIQKSLFDPASLYEEAIDQLESGSEMCGEAIIRSFGPLLALPWTKTPDMVMRCVDYSVALMKENAAQSRTYPLLMRAFIDVIFQPALLAVPELNQADGPIKKALQMVLQTGELKPYIVTQAAKLLHAYWSTFTPEADQSMSQYASEIAALAVFGPLRDREDQKLEAAFAAKLATPAEILDAEGTAQTVFSQNDYLVRVYVNDILLRLDLNNQNHIELANLLMDHLFRIVNEDILYEFMYMSTIEHRLKLR</sequence>
<keyword evidence="2" id="KW-1185">Reference proteome</keyword>
<dbReference type="STRING" id="4846.A0A367J804"/>
<dbReference type="AlphaFoldDB" id="A0A367J804"/>
<accession>A0A367J804</accession>
<protein>
    <submittedName>
        <fullName evidence="1">Uncharacterized protein</fullName>
    </submittedName>
</protein>
<reference evidence="1 2" key="1">
    <citation type="journal article" date="2018" name="G3 (Bethesda)">
        <title>Phylogenetic and Phylogenomic Definition of Rhizopus Species.</title>
        <authorList>
            <person name="Gryganskyi A.P."/>
            <person name="Golan J."/>
            <person name="Dolatabadi S."/>
            <person name="Mondo S."/>
            <person name="Robb S."/>
            <person name="Idnurm A."/>
            <person name="Muszewska A."/>
            <person name="Steczkiewicz K."/>
            <person name="Masonjones S."/>
            <person name="Liao H.L."/>
            <person name="Gajdeczka M.T."/>
            <person name="Anike F."/>
            <person name="Vuek A."/>
            <person name="Anishchenko I.M."/>
            <person name="Voigt K."/>
            <person name="de Hoog G.S."/>
            <person name="Smith M.E."/>
            <person name="Heitman J."/>
            <person name="Vilgalys R."/>
            <person name="Stajich J.E."/>
        </authorList>
    </citation>
    <scope>NUCLEOTIDE SEQUENCE [LARGE SCALE GENOMIC DNA]</scope>
    <source>
        <strain evidence="1 2">LSU 92-RS-03</strain>
    </source>
</reference>
<evidence type="ECO:0000313" key="2">
    <source>
        <dbReference type="Proteomes" id="UP000253551"/>
    </source>
</evidence>
<evidence type="ECO:0000313" key="1">
    <source>
        <dbReference type="EMBL" id="RCH86084.1"/>
    </source>
</evidence>
<feature type="non-terminal residue" evidence="1">
    <location>
        <position position="748"/>
    </location>
</feature>
<dbReference type="EMBL" id="PJQM01004014">
    <property type="protein sequence ID" value="RCH86084.1"/>
    <property type="molecule type" value="Genomic_DNA"/>
</dbReference>
<proteinExistence type="predicted"/>
<dbReference type="OrthoDB" id="241340at2759"/>
<dbReference type="Proteomes" id="UP000253551">
    <property type="component" value="Unassembled WGS sequence"/>
</dbReference>